<feature type="domain" description="Protein kinase" evidence="7">
    <location>
        <begin position="1"/>
        <end position="241"/>
    </location>
</feature>
<dbReference type="Proteomes" id="UP001585053">
    <property type="component" value="Unassembled WGS sequence"/>
</dbReference>
<dbReference type="Gene3D" id="1.10.510.10">
    <property type="entry name" value="Transferase(Phosphotransferase) domain 1"/>
    <property type="match status" value="1"/>
</dbReference>
<evidence type="ECO:0000256" key="5">
    <source>
        <dbReference type="SAM" id="MobiDB-lite"/>
    </source>
</evidence>
<dbReference type="SUPFAM" id="SSF63829">
    <property type="entry name" value="Calcium-dependent phosphotriesterase"/>
    <property type="match status" value="1"/>
</dbReference>
<keyword evidence="6" id="KW-0812">Transmembrane</keyword>
<keyword evidence="6" id="KW-1133">Transmembrane helix</keyword>
<feature type="compositionally biased region" description="Pro residues" evidence="5">
    <location>
        <begin position="293"/>
        <end position="302"/>
    </location>
</feature>
<sequence length="689" mass="71806">MRTNRMGTVFLGTSPDGRPATVKPVDEELARDPRFRRRFVRAIHASRRIRGPHTPALLDADPYASIPWMATEYLPGPSLAQAVTECGALPSSALPPLTLGLAEALRTAHDVGLAHLDLSPDHVLLTPHGPQVIDFGIADAVEGAGPLSRILGPGLAGSRAGTRAPLPDDVFRLAEVVVFAATGADAPAPDLAPPPSLRAARVRSRLGEVLPVPLREMLASCLSEDPADRPSAGSLLLRLRVSAVPGDGRLPEAFTEQIDRTVVDLRSTLTGDPPYRAPHLNPLVRLAPEEEPPPTSAPPPVDPVDLREEGSPAPAHSGAPVRPISREPRRRFPTAPISMCAMALVAVLCLVLFVLRPGAEGGGGAAAGFAPLALDDPLVGLAFTPQGGLWVHTRTSLELWKRGAGSPLSVHEPAPREFAVRSDGALVGLSSFDRVELWPASGGAPEVLVEEEPDRGMLRSLALSPDGTMAATLSNTDPAGAGEHLLLLWDLTGGGLLAETVVDGIPEAPSFNHDGTRLVALVSDASGGSVLSVWNTPDLSPHGVIEADSGDDARRSRVTAFATAPDRDFAAVEYGEDADLALYDLAALTSTMTLERPSDTPPGSRARSLLFTPDGATLIGGQAPVEGPHGLTGGSAWDSATGELLTVGATTLFPILAVGPKGRVIASGHPKVDEVVFLETIALGRVGDP</sequence>
<dbReference type="SMART" id="SM00220">
    <property type="entry name" value="S_TKc"/>
    <property type="match status" value="1"/>
</dbReference>
<comment type="caution">
    <text evidence="8">The sequence shown here is derived from an EMBL/GenBank/DDBJ whole genome shotgun (WGS) entry which is preliminary data.</text>
</comment>
<name>A0ABV5E1A1_9ACTN</name>
<organism evidence="8 9">
    <name type="scientific">Nocardiopsis alba</name>
    <dbReference type="NCBI Taxonomy" id="53437"/>
    <lineage>
        <taxon>Bacteria</taxon>
        <taxon>Bacillati</taxon>
        <taxon>Actinomycetota</taxon>
        <taxon>Actinomycetes</taxon>
        <taxon>Streptosporangiales</taxon>
        <taxon>Nocardiopsidaceae</taxon>
        <taxon>Nocardiopsis</taxon>
    </lineage>
</organism>
<proteinExistence type="predicted"/>
<protein>
    <submittedName>
        <fullName evidence="8">Kinase</fullName>
    </submittedName>
</protein>
<accession>A0ABV5E1A1</accession>
<evidence type="ECO:0000313" key="8">
    <source>
        <dbReference type="EMBL" id="MFB8770605.1"/>
    </source>
</evidence>
<evidence type="ECO:0000256" key="3">
    <source>
        <dbReference type="ARBA" id="ARBA00022777"/>
    </source>
</evidence>
<dbReference type="RefSeq" id="WP_376737792.1">
    <property type="nucleotide sequence ID" value="NZ_JAYMRS010000012.1"/>
</dbReference>
<keyword evidence="9" id="KW-1185">Reference proteome</keyword>
<evidence type="ECO:0000313" key="9">
    <source>
        <dbReference type="Proteomes" id="UP001585053"/>
    </source>
</evidence>
<dbReference type="InterPro" id="IPR011009">
    <property type="entry name" value="Kinase-like_dom_sf"/>
</dbReference>
<dbReference type="PANTHER" id="PTHR43289">
    <property type="entry name" value="MITOGEN-ACTIVATED PROTEIN KINASE KINASE KINASE 20-RELATED"/>
    <property type="match status" value="1"/>
</dbReference>
<keyword evidence="1" id="KW-0808">Transferase</keyword>
<evidence type="ECO:0000256" key="4">
    <source>
        <dbReference type="ARBA" id="ARBA00022840"/>
    </source>
</evidence>
<keyword evidence="2" id="KW-0547">Nucleotide-binding</keyword>
<feature type="region of interest" description="Disordered" evidence="5">
    <location>
        <begin position="286"/>
        <end position="327"/>
    </location>
</feature>
<evidence type="ECO:0000256" key="6">
    <source>
        <dbReference type="SAM" id="Phobius"/>
    </source>
</evidence>
<dbReference type="GO" id="GO:0016301">
    <property type="term" value="F:kinase activity"/>
    <property type="evidence" value="ECO:0007669"/>
    <property type="project" value="UniProtKB-KW"/>
</dbReference>
<keyword evidence="6" id="KW-0472">Membrane</keyword>
<dbReference type="EMBL" id="JAYMRS010000012">
    <property type="protein sequence ID" value="MFB8770605.1"/>
    <property type="molecule type" value="Genomic_DNA"/>
</dbReference>
<evidence type="ECO:0000256" key="2">
    <source>
        <dbReference type="ARBA" id="ARBA00022741"/>
    </source>
</evidence>
<keyword evidence="3 8" id="KW-0418">Kinase</keyword>
<reference evidence="8 9" key="1">
    <citation type="submission" date="2024-01" db="EMBL/GenBank/DDBJ databases">
        <title>Genome mining of biosynthetic gene clusters to explore secondary metabolites of Streptomyces sp.</title>
        <authorList>
            <person name="Baig A."/>
            <person name="Ajitkumar Shintre N."/>
            <person name="Kumar H."/>
            <person name="Anbarasu A."/>
            <person name="Ramaiah S."/>
        </authorList>
    </citation>
    <scope>NUCLEOTIDE SEQUENCE [LARGE SCALE GENOMIC DNA]</scope>
    <source>
        <strain evidence="8 9">A01</strain>
    </source>
</reference>
<dbReference type="Pfam" id="PF00069">
    <property type="entry name" value="Pkinase"/>
    <property type="match status" value="1"/>
</dbReference>
<dbReference type="InterPro" id="IPR000719">
    <property type="entry name" value="Prot_kinase_dom"/>
</dbReference>
<evidence type="ECO:0000256" key="1">
    <source>
        <dbReference type="ARBA" id="ARBA00022679"/>
    </source>
</evidence>
<dbReference type="Gene3D" id="3.30.200.20">
    <property type="entry name" value="Phosphorylase Kinase, domain 1"/>
    <property type="match status" value="1"/>
</dbReference>
<keyword evidence="4" id="KW-0067">ATP-binding</keyword>
<gene>
    <name evidence="8" type="ORF">VSQ78_23130</name>
</gene>
<feature type="transmembrane region" description="Helical" evidence="6">
    <location>
        <begin position="332"/>
        <end position="355"/>
    </location>
</feature>
<dbReference type="SUPFAM" id="SSF56112">
    <property type="entry name" value="Protein kinase-like (PK-like)"/>
    <property type="match status" value="1"/>
</dbReference>
<dbReference type="PANTHER" id="PTHR43289:SF34">
    <property type="entry name" value="SERINE_THREONINE-PROTEIN KINASE YBDM-RELATED"/>
    <property type="match status" value="1"/>
</dbReference>
<dbReference type="Gene3D" id="2.130.10.10">
    <property type="entry name" value="YVTN repeat-like/Quinoprotein amine dehydrogenase"/>
    <property type="match status" value="1"/>
</dbReference>
<evidence type="ECO:0000259" key="7">
    <source>
        <dbReference type="PROSITE" id="PS50011"/>
    </source>
</evidence>
<dbReference type="InterPro" id="IPR015943">
    <property type="entry name" value="WD40/YVTN_repeat-like_dom_sf"/>
</dbReference>
<dbReference type="PROSITE" id="PS50011">
    <property type="entry name" value="PROTEIN_KINASE_DOM"/>
    <property type="match status" value="1"/>
</dbReference>